<organism evidence="1 2">
    <name type="scientific">Brevibacillus choshinensis</name>
    <dbReference type="NCBI Taxonomy" id="54911"/>
    <lineage>
        <taxon>Bacteria</taxon>
        <taxon>Bacillati</taxon>
        <taxon>Bacillota</taxon>
        <taxon>Bacilli</taxon>
        <taxon>Bacillales</taxon>
        <taxon>Paenibacillaceae</taxon>
        <taxon>Brevibacillus</taxon>
    </lineage>
</organism>
<dbReference type="Proteomes" id="UP000596248">
    <property type="component" value="Chromosome"/>
</dbReference>
<keyword evidence="2" id="KW-1185">Reference proteome</keyword>
<gene>
    <name evidence="1" type="ORF">JNE38_20770</name>
</gene>
<dbReference type="RefSeq" id="WP_203353063.1">
    <property type="nucleotide sequence ID" value="NZ_CP069127.1"/>
</dbReference>
<reference evidence="1 2" key="1">
    <citation type="submission" date="2021-01" db="EMBL/GenBank/DDBJ databases">
        <title>Identification of strong promoters based on the transcriptome of Brevibacillus choshinensis.</title>
        <authorList>
            <person name="Yao D."/>
            <person name="Zhang K."/>
            <person name="Wu J."/>
        </authorList>
    </citation>
    <scope>NUCLEOTIDE SEQUENCE [LARGE SCALE GENOMIC DNA]</scope>
    <source>
        <strain evidence="1 2">HPD31-SP3</strain>
    </source>
</reference>
<evidence type="ECO:0008006" key="3">
    <source>
        <dbReference type="Google" id="ProtNLM"/>
    </source>
</evidence>
<evidence type="ECO:0000313" key="1">
    <source>
        <dbReference type="EMBL" id="QRG65994.1"/>
    </source>
</evidence>
<evidence type="ECO:0000313" key="2">
    <source>
        <dbReference type="Proteomes" id="UP000596248"/>
    </source>
</evidence>
<accession>A0ABX7FJU4</accession>
<proteinExistence type="predicted"/>
<name>A0ABX7FJU4_BRECH</name>
<protein>
    <recommendedName>
        <fullName evidence="3">DUF4365 domain-containing protein</fullName>
    </recommendedName>
</protein>
<sequence>MSSLQFANVTDARITEFINQAQTRIIFVKPAFYNWEIDLVLNIIKERQVYCELYVEKNDNAIRAGFGDIHALKMINENKDLLHPQVKNSIRMAIIVVDNRTLFYMPKIIFLDEEDDHNNFPNGLFGDTDITRLVLDKFPVTKIDVPEMEEYRIPFELKQIESSHQEIVDKELGDVLKKLEDNPPVDPNKLKRIHFYRNNFKLLKIQLRGVKIENRKINIKPFYKLLSDTQERLNSSWDIFLQEDVKDLEDMTMFQSEIQAINSQYLFDSGRFGYLIQTDKKYEYSTKIQEVKEEFISFIKGNPKAENRFEKIKEQATNSQEKNSFKTGINTILTKSRVELANYLKKQCENDEGFFQRILKDRRSFKWAYENKQLTKKEVVNQFVDDFIDDKLKFPQEDDILERIDILLDYYDLSDELIYENEDFKKVLEKHKLDEVREYEEGLQQLDFFS</sequence>
<dbReference type="EMBL" id="CP069127">
    <property type="protein sequence ID" value="QRG65994.1"/>
    <property type="molecule type" value="Genomic_DNA"/>
</dbReference>